<comment type="caution">
    <text evidence="3">The sequence shown here is derived from an EMBL/GenBank/DDBJ whole genome shotgun (WGS) entry which is preliminary data.</text>
</comment>
<dbReference type="Pfam" id="PF07238">
    <property type="entry name" value="PilZ"/>
    <property type="match status" value="2"/>
</dbReference>
<sequence length="214" mass="24134">MGAERDTLNEQYAETTFSFSPKAPPPPDRRRNVRQITILRVGTLITPVGRELCLVRNISGGGLMAHVYCQHQEGERVTVELKTDHRIPGRILWVRDSNIGIEFDEMVDVEEMLTNQAMQEQGWRHRMPRVEVDRLATLRVGALLYGVNTCDISQGGVKIETDEPVEAGTEVMLSLEKFRPVAGVVRWCDGGFCGISFNQPIPFQELMGWLRPKG</sequence>
<dbReference type="SUPFAM" id="SSF141371">
    <property type="entry name" value="PilZ domain-like"/>
    <property type="match status" value="2"/>
</dbReference>
<proteinExistence type="predicted"/>
<keyword evidence="4" id="KW-1185">Reference proteome</keyword>
<reference evidence="3 4" key="1">
    <citation type="submission" date="2023-05" db="EMBL/GenBank/DDBJ databases">
        <authorList>
            <person name="Guo Y."/>
        </authorList>
    </citation>
    <scope>NUCLEOTIDE SEQUENCE [LARGE SCALE GENOMIC DNA]</scope>
    <source>
        <strain evidence="3 4">GR2756</strain>
    </source>
</reference>
<evidence type="ECO:0000313" key="3">
    <source>
        <dbReference type="EMBL" id="MDT9599087.1"/>
    </source>
</evidence>
<feature type="region of interest" description="Disordered" evidence="1">
    <location>
        <begin position="1"/>
        <end position="30"/>
    </location>
</feature>
<organism evidence="3 4">
    <name type="scientific">Sphingosinicella rhizophila</name>
    <dbReference type="NCBI Taxonomy" id="3050082"/>
    <lineage>
        <taxon>Bacteria</taxon>
        <taxon>Pseudomonadati</taxon>
        <taxon>Pseudomonadota</taxon>
        <taxon>Alphaproteobacteria</taxon>
        <taxon>Sphingomonadales</taxon>
        <taxon>Sphingosinicellaceae</taxon>
        <taxon>Sphingosinicella</taxon>
    </lineage>
</organism>
<dbReference type="InterPro" id="IPR009875">
    <property type="entry name" value="PilZ_domain"/>
</dbReference>
<accession>A0ABU3Q6Z5</accession>
<evidence type="ECO:0000256" key="1">
    <source>
        <dbReference type="SAM" id="MobiDB-lite"/>
    </source>
</evidence>
<evidence type="ECO:0000259" key="2">
    <source>
        <dbReference type="Pfam" id="PF07238"/>
    </source>
</evidence>
<dbReference type="Proteomes" id="UP001259572">
    <property type="component" value="Unassembled WGS sequence"/>
</dbReference>
<gene>
    <name evidence="3" type="ORF">RQX22_09005</name>
</gene>
<dbReference type="Gene3D" id="2.40.10.220">
    <property type="entry name" value="predicted glycosyltransferase like domains"/>
    <property type="match status" value="2"/>
</dbReference>
<evidence type="ECO:0000313" key="4">
    <source>
        <dbReference type="Proteomes" id="UP001259572"/>
    </source>
</evidence>
<feature type="compositionally biased region" description="Polar residues" evidence="1">
    <location>
        <begin position="9"/>
        <end position="19"/>
    </location>
</feature>
<dbReference type="EMBL" id="JAVUPU010000004">
    <property type="protein sequence ID" value="MDT9599087.1"/>
    <property type="molecule type" value="Genomic_DNA"/>
</dbReference>
<feature type="domain" description="PilZ" evidence="2">
    <location>
        <begin position="28"/>
        <end position="110"/>
    </location>
</feature>
<feature type="domain" description="PilZ" evidence="2">
    <location>
        <begin position="126"/>
        <end position="202"/>
    </location>
</feature>
<name>A0ABU3Q6Z5_9SPHN</name>
<dbReference type="RefSeq" id="WP_315725715.1">
    <property type="nucleotide sequence ID" value="NZ_JAVUPU010000004.1"/>
</dbReference>
<protein>
    <submittedName>
        <fullName evidence="3">PilZ domain-containing protein</fullName>
    </submittedName>
</protein>